<keyword evidence="2" id="KW-1185">Reference proteome</keyword>
<organism evidence="1 2">
    <name type="scientific">Pristionchus entomophagus</name>
    <dbReference type="NCBI Taxonomy" id="358040"/>
    <lineage>
        <taxon>Eukaryota</taxon>
        <taxon>Metazoa</taxon>
        <taxon>Ecdysozoa</taxon>
        <taxon>Nematoda</taxon>
        <taxon>Chromadorea</taxon>
        <taxon>Rhabditida</taxon>
        <taxon>Rhabditina</taxon>
        <taxon>Diplogasteromorpha</taxon>
        <taxon>Diplogasteroidea</taxon>
        <taxon>Neodiplogasteridae</taxon>
        <taxon>Pristionchus</taxon>
    </lineage>
</organism>
<feature type="non-terminal residue" evidence="1">
    <location>
        <position position="1"/>
    </location>
</feature>
<name>A0AAV5TEN4_9BILA</name>
<dbReference type="EMBL" id="BTSX01000003">
    <property type="protein sequence ID" value="GMS91185.1"/>
    <property type="molecule type" value="Genomic_DNA"/>
</dbReference>
<dbReference type="Proteomes" id="UP001432027">
    <property type="component" value="Unassembled WGS sequence"/>
</dbReference>
<evidence type="ECO:0000313" key="1">
    <source>
        <dbReference type="EMBL" id="GMS91185.1"/>
    </source>
</evidence>
<protein>
    <submittedName>
        <fullName evidence="1">Uncharacterized protein</fullName>
    </submittedName>
</protein>
<proteinExistence type="predicted"/>
<dbReference type="AlphaFoldDB" id="A0AAV5TEN4"/>
<accession>A0AAV5TEN4</accession>
<evidence type="ECO:0000313" key="2">
    <source>
        <dbReference type="Proteomes" id="UP001432027"/>
    </source>
</evidence>
<feature type="non-terminal residue" evidence="1">
    <location>
        <position position="78"/>
    </location>
</feature>
<gene>
    <name evidence="1" type="ORF">PENTCL1PPCAC_13360</name>
</gene>
<sequence length="78" mass="8946">QNCERQFNKSLAHFSMFSRPLVKCIIRESGFAGVYFDGICLGHFCYLAYDLVGSNFERSYSYGCWRVDGTLANWNVSV</sequence>
<comment type="caution">
    <text evidence="1">The sequence shown here is derived from an EMBL/GenBank/DDBJ whole genome shotgun (WGS) entry which is preliminary data.</text>
</comment>
<reference evidence="1" key="1">
    <citation type="submission" date="2023-10" db="EMBL/GenBank/DDBJ databases">
        <title>Genome assembly of Pristionchus species.</title>
        <authorList>
            <person name="Yoshida K."/>
            <person name="Sommer R.J."/>
        </authorList>
    </citation>
    <scope>NUCLEOTIDE SEQUENCE</scope>
    <source>
        <strain evidence="1">RS0144</strain>
    </source>
</reference>